<gene>
    <name evidence="4" type="ORF">Z043_100391</name>
</gene>
<accession>A0A0P7W0U0</accession>
<comment type="subcellular location">
    <subcellularLocation>
        <location evidence="1">Nucleus</location>
    </subcellularLocation>
</comment>
<dbReference type="InterPro" id="IPR013868">
    <property type="entry name" value="Cut8/Sts1_fam"/>
</dbReference>
<dbReference type="Proteomes" id="UP000034805">
    <property type="component" value="Unassembled WGS sequence"/>
</dbReference>
<sequence length="205" mass="23705">MMHMELKMLNLSLSLAPLDSVETHHRSTPMSQSEDVQVKEASLSQQQVVQFIQSIMLHQKQQEPTVTCSDVKVLLEELHLKKTIVYRSIPYSRLGSNRDAHCYRKAYPHLLAFKRFCQEGGRLLLQDQRWEEALEFTLGAWWCTASLPQWEVAGHNVLREQCYGTLADLCTTALRHHRPHYSQALELFRRYTTHGPIKVLSFSGS</sequence>
<dbReference type="Gene3D" id="1.20.58.1590">
    <property type="entry name" value="Tethering factor for nuclear proteasome Cut8/Sts1"/>
    <property type="match status" value="1"/>
</dbReference>
<evidence type="ECO:0000313" key="4">
    <source>
        <dbReference type="EMBL" id="KPP79992.1"/>
    </source>
</evidence>
<keyword evidence="3" id="KW-0539">Nucleus</keyword>
<name>A0A0P7W0U0_SCLFO</name>
<evidence type="ECO:0000256" key="1">
    <source>
        <dbReference type="ARBA" id="ARBA00004123"/>
    </source>
</evidence>
<proteinExistence type="inferred from homology"/>
<dbReference type="EMBL" id="JARO02000083">
    <property type="protein sequence ID" value="KPP79992.1"/>
    <property type="molecule type" value="Genomic_DNA"/>
</dbReference>
<comment type="similarity">
    <text evidence="2">Belongs to the cut8/STS1 family.</text>
</comment>
<reference evidence="4 5" key="1">
    <citation type="submission" date="2015-08" db="EMBL/GenBank/DDBJ databases">
        <title>The genome of the Asian arowana (Scleropages formosus).</title>
        <authorList>
            <person name="Tan M.H."/>
            <person name="Gan H.M."/>
            <person name="Croft L.J."/>
            <person name="Austin C.M."/>
        </authorList>
    </citation>
    <scope>NUCLEOTIDE SEQUENCE [LARGE SCALE GENOMIC DNA]</scope>
    <source>
        <strain evidence="4">Aro1</strain>
    </source>
</reference>
<evidence type="ECO:0000256" key="2">
    <source>
        <dbReference type="ARBA" id="ARBA00006199"/>
    </source>
</evidence>
<dbReference type="AlphaFoldDB" id="A0A0P7W0U0"/>
<dbReference type="InterPro" id="IPR038422">
    <property type="entry name" value="Cut8/Sts1_sf"/>
</dbReference>
<dbReference type="Pfam" id="PF08559">
    <property type="entry name" value="Cut8"/>
    <property type="match status" value="1"/>
</dbReference>
<dbReference type="GO" id="GO:0031965">
    <property type="term" value="C:nuclear membrane"/>
    <property type="evidence" value="ECO:0007669"/>
    <property type="project" value="TreeGrafter"/>
</dbReference>
<organism evidence="4 5">
    <name type="scientific">Scleropages formosus</name>
    <name type="common">Asian bonytongue</name>
    <name type="synonym">Osteoglossum formosum</name>
    <dbReference type="NCBI Taxonomy" id="113540"/>
    <lineage>
        <taxon>Eukaryota</taxon>
        <taxon>Metazoa</taxon>
        <taxon>Chordata</taxon>
        <taxon>Craniata</taxon>
        <taxon>Vertebrata</taxon>
        <taxon>Euteleostomi</taxon>
        <taxon>Actinopterygii</taxon>
        <taxon>Neopterygii</taxon>
        <taxon>Teleostei</taxon>
        <taxon>Osteoglossocephala</taxon>
        <taxon>Osteoglossomorpha</taxon>
        <taxon>Osteoglossiformes</taxon>
        <taxon>Osteoglossidae</taxon>
        <taxon>Scleropages</taxon>
    </lineage>
</organism>
<comment type="caution">
    <text evidence="4">The sequence shown here is derived from an EMBL/GenBank/DDBJ whole genome shotgun (WGS) entry which is preliminary data.</text>
</comment>
<dbReference type="GO" id="GO:0070628">
    <property type="term" value="F:proteasome binding"/>
    <property type="evidence" value="ECO:0007669"/>
    <property type="project" value="TreeGrafter"/>
</dbReference>
<dbReference type="GO" id="GO:0031144">
    <property type="term" value="P:proteasome localization"/>
    <property type="evidence" value="ECO:0007669"/>
    <property type="project" value="InterPro"/>
</dbReference>
<evidence type="ECO:0000256" key="3">
    <source>
        <dbReference type="ARBA" id="ARBA00023242"/>
    </source>
</evidence>
<dbReference type="PANTHER" id="PTHR28032:SF1">
    <property type="entry name" value="FI02826P"/>
    <property type="match status" value="1"/>
</dbReference>
<dbReference type="GO" id="GO:0071630">
    <property type="term" value="P:nuclear protein quality control by the ubiquitin-proteasome system"/>
    <property type="evidence" value="ECO:0007669"/>
    <property type="project" value="InterPro"/>
</dbReference>
<dbReference type="PANTHER" id="PTHR28032">
    <property type="entry name" value="FI02826P"/>
    <property type="match status" value="1"/>
</dbReference>
<evidence type="ECO:0000313" key="5">
    <source>
        <dbReference type="Proteomes" id="UP000034805"/>
    </source>
</evidence>
<protein>
    <submittedName>
        <fullName evidence="4">Uncharacterized protein</fullName>
    </submittedName>
</protein>